<dbReference type="EMBL" id="LT907782">
    <property type="protein sequence ID" value="SNX58976.1"/>
    <property type="molecule type" value="Genomic_DNA"/>
</dbReference>
<feature type="signal peptide" evidence="1">
    <location>
        <begin position="1"/>
        <end position="29"/>
    </location>
</feature>
<dbReference type="SUPFAM" id="SSF51556">
    <property type="entry name" value="Metallo-dependent hydrolases"/>
    <property type="match status" value="1"/>
</dbReference>
<dbReference type="InterPro" id="IPR011059">
    <property type="entry name" value="Metal-dep_hydrolase_composite"/>
</dbReference>
<dbReference type="AlphaFoldDB" id="A0A285BVN7"/>
<dbReference type="RefSeq" id="WP_096291816.1">
    <property type="nucleotide sequence ID" value="NZ_LT907782.1"/>
</dbReference>
<organism evidence="3 4">
    <name type="scientific">Nitrosomonas ureae</name>
    <dbReference type="NCBI Taxonomy" id="44577"/>
    <lineage>
        <taxon>Bacteria</taxon>
        <taxon>Pseudomonadati</taxon>
        <taxon>Pseudomonadota</taxon>
        <taxon>Betaproteobacteria</taxon>
        <taxon>Nitrosomonadales</taxon>
        <taxon>Nitrosomonadaceae</taxon>
        <taxon>Nitrosomonas</taxon>
    </lineage>
</organism>
<feature type="domain" description="Amidohydrolase-related" evidence="2">
    <location>
        <begin position="92"/>
        <end position="421"/>
    </location>
</feature>
<dbReference type="PANTHER" id="PTHR43135:SF3">
    <property type="entry name" value="ALPHA-D-RIBOSE 1-METHYLPHOSPHONATE 5-TRIPHOSPHATE DIPHOSPHATASE"/>
    <property type="match status" value="1"/>
</dbReference>
<evidence type="ECO:0000313" key="4">
    <source>
        <dbReference type="Proteomes" id="UP000242498"/>
    </source>
</evidence>
<dbReference type="GO" id="GO:0016810">
    <property type="term" value="F:hydrolase activity, acting on carbon-nitrogen (but not peptide) bonds"/>
    <property type="evidence" value="ECO:0007669"/>
    <property type="project" value="InterPro"/>
</dbReference>
<sequence length="434" mass="46710">METKIDQFRTTAQLTLLALALTFGLNALAQSDSTAPSASNHCYMLSAERVFDGFELHENAAVLIKGNQIVQVGDANQLKGLCSRKIKLGDATILPGFIETHAHITFQNIPSNKVLKHGITTVRDTGGPLLKPMGGNGNLRILSAGPIIQAVNGYPLNIFSHHNANSPVHDKYSAIGVAVATAEEAEKVVTDLVAGGSTVIKISLEPGGEAGTPWMSSHGHGEIPQTPWPLLSLDIIKAIVTKAHALNRKVAAHVSENTGVELALDGGVDEWAHIPCAEIRDDLLHRAVEQNVTFVTTVDTLSGCTGIHANAHKLAHIISHNTTTKSKFIYGSEIGHDNVPWGINAEEMVLMLNLTSPDGIDFEDVLRIFRSATSEAGKHLNNPLLGTLMKQAPADIIAVRGNPFQRFKLLEYPDLVISGGRIIVNDFNKNKVRH</sequence>
<dbReference type="PANTHER" id="PTHR43135">
    <property type="entry name" value="ALPHA-D-RIBOSE 1-METHYLPHOSPHONATE 5-TRIPHOSPHATE DIPHOSPHATASE"/>
    <property type="match status" value="1"/>
</dbReference>
<evidence type="ECO:0000313" key="3">
    <source>
        <dbReference type="EMBL" id="SNX58976.1"/>
    </source>
</evidence>
<name>A0A285BVN7_9PROT</name>
<dbReference type="OrthoDB" id="9782972at2"/>
<accession>A0A285BVN7</accession>
<dbReference type="Gene3D" id="3.20.20.140">
    <property type="entry name" value="Metal-dependent hydrolases"/>
    <property type="match status" value="1"/>
</dbReference>
<feature type="chain" id="PRO_5012899484" evidence="1">
    <location>
        <begin position="30"/>
        <end position="434"/>
    </location>
</feature>
<dbReference type="InterPro" id="IPR006680">
    <property type="entry name" value="Amidohydro-rel"/>
</dbReference>
<dbReference type="InterPro" id="IPR032466">
    <property type="entry name" value="Metal_Hydrolase"/>
</dbReference>
<protein>
    <submittedName>
        <fullName evidence="3">Imidazolonepropionase</fullName>
    </submittedName>
</protein>
<dbReference type="SUPFAM" id="SSF51338">
    <property type="entry name" value="Composite domain of metallo-dependent hydrolases"/>
    <property type="match status" value="2"/>
</dbReference>
<gene>
    <name evidence="3" type="ORF">SAMN06296273_0438</name>
</gene>
<proteinExistence type="predicted"/>
<reference evidence="3 4" key="1">
    <citation type="submission" date="2017-08" db="EMBL/GenBank/DDBJ databases">
        <authorList>
            <person name="de Groot N.N."/>
        </authorList>
    </citation>
    <scope>NUCLEOTIDE SEQUENCE [LARGE SCALE GENOMIC DNA]</scope>
    <source>
        <strain evidence="3 4">Nm15</strain>
    </source>
</reference>
<evidence type="ECO:0000256" key="1">
    <source>
        <dbReference type="SAM" id="SignalP"/>
    </source>
</evidence>
<dbReference type="Proteomes" id="UP000242498">
    <property type="component" value="Chromosome I"/>
</dbReference>
<keyword evidence="1" id="KW-0732">Signal</keyword>
<dbReference type="Gene3D" id="2.30.40.10">
    <property type="entry name" value="Urease, subunit C, domain 1"/>
    <property type="match status" value="1"/>
</dbReference>
<dbReference type="InterPro" id="IPR051781">
    <property type="entry name" value="Metallo-dep_Hydrolase"/>
</dbReference>
<evidence type="ECO:0000259" key="2">
    <source>
        <dbReference type="Pfam" id="PF01979"/>
    </source>
</evidence>
<dbReference type="Pfam" id="PF01979">
    <property type="entry name" value="Amidohydro_1"/>
    <property type="match status" value="1"/>
</dbReference>